<name>A0A8S5SXF8_9CAUD</name>
<accession>A0A8S5SXF8</accession>
<dbReference type="Gene3D" id="3.90.320.10">
    <property type="match status" value="1"/>
</dbReference>
<proteinExistence type="predicted"/>
<evidence type="ECO:0000259" key="1">
    <source>
        <dbReference type="Pfam" id="PF12684"/>
    </source>
</evidence>
<feature type="domain" description="Putative exodeoxyribonuclease 8 PDDEXK-like" evidence="1">
    <location>
        <begin position="13"/>
        <end position="229"/>
    </location>
</feature>
<reference evidence="2" key="1">
    <citation type="journal article" date="2021" name="Proc. Natl. Acad. Sci. U.S.A.">
        <title>A Catalog of Tens of Thousands of Viruses from Human Metagenomes Reveals Hidden Associations with Chronic Diseases.</title>
        <authorList>
            <person name="Tisza M.J."/>
            <person name="Buck C.B."/>
        </authorList>
    </citation>
    <scope>NUCLEOTIDE SEQUENCE</scope>
    <source>
        <strain evidence="2">CtAkS7</strain>
    </source>
</reference>
<evidence type="ECO:0000313" key="2">
    <source>
        <dbReference type="EMBL" id="DAF55713.1"/>
    </source>
</evidence>
<dbReference type="InterPro" id="IPR011604">
    <property type="entry name" value="PDDEXK-like_dom_sf"/>
</dbReference>
<organism evidence="2">
    <name type="scientific">Siphoviridae sp. ctAkS7</name>
    <dbReference type="NCBI Taxonomy" id="2827798"/>
    <lineage>
        <taxon>Viruses</taxon>
        <taxon>Duplodnaviria</taxon>
        <taxon>Heunggongvirae</taxon>
        <taxon>Uroviricota</taxon>
        <taxon>Caudoviricetes</taxon>
    </lineage>
</organism>
<protein>
    <submittedName>
        <fullName evidence="2">Exodeoxyribonuclease 8</fullName>
    </submittedName>
</protein>
<dbReference type="Pfam" id="PF12684">
    <property type="entry name" value="DUF3799"/>
    <property type="match status" value="1"/>
</dbReference>
<dbReference type="InterPro" id="IPR024432">
    <property type="entry name" value="Put_RecE_PDDEXK-like_dom"/>
</dbReference>
<dbReference type="EMBL" id="BK032698">
    <property type="protein sequence ID" value="DAF55713.1"/>
    <property type="molecule type" value="Genomic_DNA"/>
</dbReference>
<sequence>MTDAEYYARPEWSYSQMKAIITDGIDYAVASKRSLLPQPAGKAIDIGQLAHGELLKQGTADQFVVSPYPNFLTKEARNWKAEQTLPIITEKDFEQLNGICEAVKTHPLYEVLLCGDGIENEKPLFAKVNGIDIRGKADSIRKLDNGGYVICDLKTTAQFSDWKYKAYRMCYDLQAANYTALTGNPNLTKFYFFIVETVAPYRTAVMIAGMNFLESGERKLVRCIEEIKNFGDREIDWHNNKTLNDVEELGDFSL</sequence>